<feature type="region of interest" description="Disordered" evidence="8">
    <location>
        <begin position="65"/>
        <end position="116"/>
    </location>
</feature>
<keyword evidence="3" id="KW-0479">Metal-binding</keyword>
<dbReference type="InterPro" id="IPR052453">
    <property type="entry name" value="CONSTANS-like_ZF"/>
</dbReference>
<dbReference type="PANTHER" id="PTHR31874:SF1">
    <property type="entry name" value="ZINC FINGER PROTEIN CONSTANS-LIKE 6"/>
    <property type="match status" value="1"/>
</dbReference>
<evidence type="ECO:0000259" key="10">
    <source>
        <dbReference type="PROSITE" id="PS51017"/>
    </source>
</evidence>
<dbReference type="CDD" id="cd19821">
    <property type="entry name" value="Bbox1_BBX-like"/>
    <property type="match status" value="1"/>
</dbReference>
<dbReference type="Proteomes" id="UP001497512">
    <property type="component" value="Chromosome 4"/>
</dbReference>
<evidence type="ECO:0000259" key="9">
    <source>
        <dbReference type="PROSITE" id="PS50119"/>
    </source>
</evidence>
<evidence type="ECO:0000313" key="12">
    <source>
        <dbReference type="Proteomes" id="UP001497512"/>
    </source>
</evidence>
<dbReference type="Pfam" id="PF06203">
    <property type="entry name" value="CCT"/>
    <property type="match status" value="1"/>
</dbReference>
<sequence length="497" mass="54381">MSSSLGFNNCQAKAAMAIAGRATRACDVCGIQRARWYCGADEAYLCAKCDTTVHGANALALRHDRVRLAPHGTPRSRTSRPHPHHLRRAPCHGGGEGAPRYKIQKSGSSSSKQDDAGMVQVKIESVMSDFMNGELQELMTLSNDDEDEDAQQKRRRMIHGGAHEVPAFITVVQDGHESPGLSAPAGFLEGHSRVSSDCFSPNAIFKGKAAQAHAAQEDRDLTCDDTDQFLVPDCFDNCAHFVDSGVDICCDVDGKISLIEDDSTRTVKEEEEGKDIKNFGTAFSGLKSDQLGADSGASAEFESTDFGSTDFASPDFGPRDIMCDEFGLDFDFPGSISSESAFEGTERSKKEAQEILRCSLESLSEEELRQVPSLRLDYDDVLNAWSDRGAFWMPLDSQYNSAQLLLLNPDVDSTAAGRMEVAGTGVEGGDHQRRHDGSEGGGAAAAEVGRQARVLRYKEKRRTRLFSKTIRYEVRKLNAERRPRMKGRFVKRTSANS</sequence>
<evidence type="ECO:0000256" key="5">
    <source>
        <dbReference type="ARBA" id="ARBA00023242"/>
    </source>
</evidence>
<keyword evidence="6" id="KW-0863">Zinc-finger</keyword>
<dbReference type="PROSITE" id="PS51017">
    <property type="entry name" value="CCT"/>
    <property type="match status" value="1"/>
</dbReference>
<gene>
    <name evidence="11" type="ORF">CSSPTR1EN2_LOCUS16405</name>
</gene>
<evidence type="ECO:0000256" key="8">
    <source>
        <dbReference type="SAM" id="MobiDB-lite"/>
    </source>
</evidence>
<dbReference type="PROSITE" id="PS50119">
    <property type="entry name" value="ZF_BBOX"/>
    <property type="match status" value="1"/>
</dbReference>
<evidence type="ECO:0000256" key="6">
    <source>
        <dbReference type="PROSITE-ProRule" id="PRU00024"/>
    </source>
</evidence>
<dbReference type="SMART" id="SM00336">
    <property type="entry name" value="BBOX"/>
    <property type="match status" value="1"/>
</dbReference>
<organism evidence="11 12">
    <name type="scientific">Sphagnum troendelagicum</name>
    <dbReference type="NCBI Taxonomy" id="128251"/>
    <lineage>
        <taxon>Eukaryota</taxon>
        <taxon>Viridiplantae</taxon>
        <taxon>Streptophyta</taxon>
        <taxon>Embryophyta</taxon>
        <taxon>Bryophyta</taxon>
        <taxon>Sphagnophytina</taxon>
        <taxon>Sphagnopsida</taxon>
        <taxon>Sphagnales</taxon>
        <taxon>Sphagnaceae</taxon>
        <taxon>Sphagnum</taxon>
    </lineage>
</organism>
<evidence type="ECO:0000256" key="1">
    <source>
        <dbReference type="ARBA" id="ARBA00004123"/>
    </source>
</evidence>
<feature type="domain" description="CCT" evidence="10">
    <location>
        <begin position="450"/>
        <end position="492"/>
    </location>
</feature>
<keyword evidence="12" id="KW-1185">Reference proteome</keyword>
<feature type="region of interest" description="Disordered" evidence="8">
    <location>
        <begin position="424"/>
        <end position="447"/>
    </location>
</feature>
<keyword evidence="4" id="KW-0862">Zinc</keyword>
<comment type="similarity">
    <text evidence="2">Belongs to the CONSTANS family.</text>
</comment>
<keyword evidence="5 7" id="KW-0539">Nucleus</keyword>
<dbReference type="Pfam" id="PF00643">
    <property type="entry name" value="zf-B_box"/>
    <property type="match status" value="1"/>
</dbReference>
<evidence type="ECO:0000256" key="7">
    <source>
        <dbReference type="PROSITE-ProRule" id="PRU00357"/>
    </source>
</evidence>
<evidence type="ECO:0000256" key="2">
    <source>
        <dbReference type="ARBA" id="ARBA00010024"/>
    </source>
</evidence>
<dbReference type="InterPro" id="IPR000315">
    <property type="entry name" value="Znf_B-box"/>
</dbReference>
<feature type="compositionally biased region" description="Basic and acidic residues" evidence="8">
    <location>
        <begin position="428"/>
        <end position="438"/>
    </location>
</feature>
<evidence type="ECO:0000256" key="3">
    <source>
        <dbReference type="ARBA" id="ARBA00022723"/>
    </source>
</evidence>
<accession>A0ABP0UIU6</accession>
<name>A0ABP0UIU6_9BRYO</name>
<dbReference type="InterPro" id="IPR049808">
    <property type="entry name" value="CONSTANS-like_Bbox1"/>
</dbReference>
<feature type="compositionally biased region" description="Basic residues" evidence="8">
    <location>
        <begin position="77"/>
        <end position="90"/>
    </location>
</feature>
<dbReference type="EMBL" id="OZ019896">
    <property type="protein sequence ID" value="CAK9222786.1"/>
    <property type="molecule type" value="Genomic_DNA"/>
</dbReference>
<feature type="domain" description="B box-type" evidence="9">
    <location>
        <begin position="21"/>
        <end position="68"/>
    </location>
</feature>
<comment type="subcellular location">
    <subcellularLocation>
        <location evidence="1 7">Nucleus</location>
    </subcellularLocation>
</comment>
<proteinExistence type="inferred from homology"/>
<dbReference type="PANTHER" id="PTHR31874">
    <property type="entry name" value="CCT MOTIF FAMILY PROTEIN, EXPRESSED"/>
    <property type="match status" value="1"/>
</dbReference>
<reference evidence="11" key="1">
    <citation type="submission" date="2024-02" db="EMBL/GenBank/DDBJ databases">
        <authorList>
            <consortium name="ELIXIR-Norway"/>
            <consortium name="Elixir Norway"/>
        </authorList>
    </citation>
    <scope>NUCLEOTIDE SEQUENCE</scope>
</reference>
<dbReference type="InterPro" id="IPR010402">
    <property type="entry name" value="CCT_domain"/>
</dbReference>
<protein>
    <submittedName>
        <fullName evidence="11">Uncharacterized protein</fullName>
    </submittedName>
</protein>
<evidence type="ECO:0000313" key="11">
    <source>
        <dbReference type="EMBL" id="CAK9222786.1"/>
    </source>
</evidence>
<evidence type="ECO:0000256" key="4">
    <source>
        <dbReference type="ARBA" id="ARBA00022833"/>
    </source>
</evidence>